<dbReference type="EMBL" id="JH993075">
    <property type="protein sequence ID" value="EKX36382.1"/>
    <property type="molecule type" value="Genomic_DNA"/>
</dbReference>
<keyword evidence="2" id="KW-0472">Membrane</keyword>
<feature type="region of interest" description="Disordered" evidence="1">
    <location>
        <begin position="40"/>
        <end position="60"/>
    </location>
</feature>
<dbReference type="KEGG" id="gtt:GUITHDRAFT_117491"/>
<gene>
    <name evidence="3" type="ORF">GUITHDRAFT_117491</name>
</gene>
<reference evidence="5" key="2">
    <citation type="submission" date="2012-11" db="EMBL/GenBank/DDBJ databases">
        <authorList>
            <person name="Kuo A."/>
            <person name="Curtis B.A."/>
            <person name="Tanifuji G."/>
            <person name="Burki F."/>
            <person name="Gruber A."/>
            <person name="Irimia M."/>
            <person name="Maruyama S."/>
            <person name="Arias M.C."/>
            <person name="Ball S.G."/>
            <person name="Gile G.H."/>
            <person name="Hirakawa Y."/>
            <person name="Hopkins J.F."/>
            <person name="Rensing S.A."/>
            <person name="Schmutz J."/>
            <person name="Symeonidi A."/>
            <person name="Elias M."/>
            <person name="Eveleigh R.J."/>
            <person name="Herman E.K."/>
            <person name="Klute M.J."/>
            <person name="Nakayama T."/>
            <person name="Obornik M."/>
            <person name="Reyes-Prieto A."/>
            <person name="Armbrust E.V."/>
            <person name="Aves S.J."/>
            <person name="Beiko R.G."/>
            <person name="Coutinho P."/>
            <person name="Dacks J.B."/>
            <person name="Durnford D.G."/>
            <person name="Fast N.M."/>
            <person name="Green B.R."/>
            <person name="Grisdale C."/>
            <person name="Hempe F."/>
            <person name="Henrissat B."/>
            <person name="Hoppner M.P."/>
            <person name="Ishida K.-I."/>
            <person name="Kim E."/>
            <person name="Koreny L."/>
            <person name="Kroth P.G."/>
            <person name="Liu Y."/>
            <person name="Malik S.-B."/>
            <person name="Maier U.G."/>
            <person name="McRose D."/>
            <person name="Mock T."/>
            <person name="Neilson J.A."/>
            <person name="Onodera N.T."/>
            <person name="Poole A.M."/>
            <person name="Pritham E.J."/>
            <person name="Richards T.A."/>
            <person name="Rocap G."/>
            <person name="Roy S.W."/>
            <person name="Sarai C."/>
            <person name="Schaack S."/>
            <person name="Shirato S."/>
            <person name="Slamovits C.H."/>
            <person name="Spencer D.F."/>
            <person name="Suzuki S."/>
            <person name="Worden A.Z."/>
            <person name="Zauner S."/>
            <person name="Barry K."/>
            <person name="Bell C."/>
            <person name="Bharti A.K."/>
            <person name="Crow J.A."/>
            <person name="Grimwood J."/>
            <person name="Kramer R."/>
            <person name="Lindquist E."/>
            <person name="Lucas S."/>
            <person name="Salamov A."/>
            <person name="McFadden G.I."/>
            <person name="Lane C.E."/>
            <person name="Keeling P.J."/>
            <person name="Gray M.W."/>
            <person name="Grigoriev I.V."/>
            <person name="Archibald J.M."/>
        </authorList>
    </citation>
    <scope>NUCLEOTIDE SEQUENCE</scope>
    <source>
        <strain evidence="5">CCMP2712</strain>
    </source>
</reference>
<reference evidence="4" key="3">
    <citation type="submission" date="2016-03" db="UniProtKB">
        <authorList>
            <consortium name="EnsemblProtists"/>
        </authorList>
    </citation>
    <scope>IDENTIFICATION</scope>
</reference>
<sequence>MGTCRHAVCLSLSHLGHLGFVMLVLAAALVQFILSDDDFKDGTSPEADPPRPAAVDMPPSSYLSGGFDRRRMLQPSFGQTFKAKRVGACQEE</sequence>
<feature type="transmembrane region" description="Helical" evidence="2">
    <location>
        <begin position="15"/>
        <end position="34"/>
    </location>
</feature>
<dbReference type="HOGENOM" id="CLU_162327_0_0_1"/>
<dbReference type="EnsemblProtists" id="EKX36382">
    <property type="protein sequence ID" value="EKX36382"/>
    <property type="gene ID" value="GUITHDRAFT_117491"/>
</dbReference>
<evidence type="ECO:0000256" key="2">
    <source>
        <dbReference type="SAM" id="Phobius"/>
    </source>
</evidence>
<evidence type="ECO:0000313" key="5">
    <source>
        <dbReference type="Proteomes" id="UP000011087"/>
    </source>
</evidence>
<reference evidence="3 5" key="1">
    <citation type="journal article" date="2012" name="Nature">
        <title>Algal genomes reveal evolutionary mosaicism and the fate of nucleomorphs.</title>
        <authorList>
            <consortium name="DOE Joint Genome Institute"/>
            <person name="Curtis B.A."/>
            <person name="Tanifuji G."/>
            <person name="Burki F."/>
            <person name="Gruber A."/>
            <person name="Irimia M."/>
            <person name="Maruyama S."/>
            <person name="Arias M.C."/>
            <person name="Ball S.G."/>
            <person name="Gile G.H."/>
            <person name="Hirakawa Y."/>
            <person name="Hopkins J.F."/>
            <person name="Kuo A."/>
            <person name="Rensing S.A."/>
            <person name="Schmutz J."/>
            <person name="Symeonidi A."/>
            <person name="Elias M."/>
            <person name="Eveleigh R.J."/>
            <person name="Herman E.K."/>
            <person name="Klute M.J."/>
            <person name="Nakayama T."/>
            <person name="Obornik M."/>
            <person name="Reyes-Prieto A."/>
            <person name="Armbrust E.V."/>
            <person name="Aves S.J."/>
            <person name="Beiko R.G."/>
            <person name="Coutinho P."/>
            <person name="Dacks J.B."/>
            <person name="Durnford D.G."/>
            <person name="Fast N.M."/>
            <person name="Green B.R."/>
            <person name="Grisdale C.J."/>
            <person name="Hempel F."/>
            <person name="Henrissat B."/>
            <person name="Hoppner M.P."/>
            <person name="Ishida K."/>
            <person name="Kim E."/>
            <person name="Koreny L."/>
            <person name="Kroth P.G."/>
            <person name="Liu Y."/>
            <person name="Malik S.B."/>
            <person name="Maier U.G."/>
            <person name="McRose D."/>
            <person name="Mock T."/>
            <person name="Neilson J.A."/>
            <person name="Onodera N.T."/>
            <person name="Poole A.M."/>
            <person name="Pritham E.J."/>
            <person name="Richards T.A."/>
            <person name="Rocap G."/>
            <person name="Roy S.W."/>
            <person name="Sarai C."/>
            <person name="Schaack S."/>
            <person name="Shirato S."/>
            <person name="Slamovits C.H."/>
            <person name="Spencer D.F."/>
            <person name="Suzuki S."/>
            <person name="Worden A.Z."/>
            <person name="Zauner S."/>
            <person name="Barry K."/>
            <person name="Bell C."/>
            <person name="Bharti A.K."/>
            <person name="Crow J.A."/>
            <person name="Grimwood J."/>
            <person name="Kramer R."/>
            <person name="Lindquist E."/>
            <person name="Lucas S."/>
            <person name="Salamov A."/>
            <person name="McFadden G.I."/>
            <person name="Lane C.E."/>
            <person name="Keeling P.J."/>
            <person name="Gray M.W."/>
            <person name="Grigoriev I.V."/>
            <person name="Archibald J.M."/>
        </authorList>
    </citation>
    <scope>NUCLEOTIDE SEQUENCE</scope>
    <source>
        <strain evidence="3 5">CCMP2712</strain>
    </source>
</reference>
<keyword evidence="2" id="KW-0812">Transmembrane</keyword>
<evidence type="ECO:0000313" key="3">
    <source>
        <dbReference type="EMBL" id="EKX36382.1"/>
    </source>
</evidence>
<evidence type="ECO:0000256" key="1">
    <source>
        <dbReference type="SAM" id="MobiDB-lite"/>
    </source>
</evidence>
<evidence type="ECO:0000313" key="4">
    <source>
        <dbReference type="EnsemblProtists" id="EKX36382"/>
    </source>
</evidence>
<protein>
    <submittedName>
        <fullName evidence="3 4">Uncharacterized protein</fullName>
    </submittedName>
</protein>
<keyword evidence="2" id="KW-1133">Transmembrane helix</keyword>
<dbReference type="GeneID" id="17293101"/>
<organism evidence="3">
    <name type="scientific">Guillardia theta (strain CCMP2712)</name>
    <name type="common">Cryptophyte</name>
    <dbReference type="NCBI Taxonomy" id="905079"/>
    <lineage>
        <taxon>Eukaryota</taxon>
        <taxon>Cryptophyceae</taxon>
        <taxon>Pyrenomonadales</taxon>
        <taxon>Geminigeraceae</taxon>
        <taxon>Guillardia</taxon>
    </lineage>
</organism>
<dbReference type="AlphaFoldDB" id="L1IJV8"/>
<dbReference type="RefSeq" id="XP_005823362.1">
    <property type="nucleotide sequence ID" value="XM_005823305.1"/>
</dbReference>
<name>L1IJV8_GUITC</name>
<dbReference type="PaxDb" id="55529-EKX36382"/>
<keyword evidence="5" id="KW-1185">Reference proteome</keyword>
<accession>L1IJV8</accession>
<proteinExistence type="predicted"/>
<dbReference type="Proteomes" id="UP000011087">
    <property type="component" value="Unassembled WGS sequence"/>
</dbReference>